<sequence length="97" mass="11693">MYYQKKQTLGLPQNLTATHVHVDMDFGITIWLHQAHSEMEILLGSDNYRKKFYRLRKLLTFFRYRKAFQQIDYIDMNNLDRIIVRPLVKNNSDGKEV</sequence>
<evidence type="ECO:0000313" key="1">
    <source>
        <dbReference type="EMBL" id="ETR72544.1"/>
    </source>
</evidence>
<organism evidence="1 2">
    <name type="scientific">Candidatus Magnetoglobus multicellularis str. Araruama</name>
    <dbReference type="NCBI Taxonomy" id="890399"/>
    <lineage>
        <taxon>Bacteria</taxon>
        <taxon>Pseudomonadati</taxon>
        <taxon>Thermodesulfobacteriota</taxon>
        <taxon>Desulfobacteria</taxon>
        <taxon>Desulfobacterales</taxon>
        <taxon>Desulfobacteraceae</taxon>
        <taxon>Candidatus Magnetoglobus</taxon>
    </lineage>
</organism>
<accession>A0A1V1PCP5</accession>
<comment type="caution">
    <text evidence="1">The sequence shown here is derived from an EMBL/GenBank/DDBJ whole genome shotgun (WGS) entry which is preliminary data.</text>
</comment>
<dbReference type="EMBL" id="ATBP01000137">
    <property type="protein sequence ID" value="ETR72544.1"/>
    <property type="molecule type" value="Genomic_DNA"/>
</dbReference>
<protein>
    <submittedName>
        <fullName evidence="1">Uncharacterized protein</fullName>
    </submittedName>
</protein>
<reference evidence="2" key="1">
    <citation type="submission" date="2012-11" db="EMBL/GenBank/DDBJ databases">
        <authorList>
            <person name="Lucero-Rivera Y.E."/>
            <person name="Tovar-Ramirez D."/>
        </authorList>
    </citation>
    <scope>NUCLEOTIDE SEQUENCE [LARGE SCALE GENOMIC DNA]</scope>
    <source>
        <strain evidence="2">Araruama</strain>
    </source>
</reference>
<dbReference type="AlphaFoldDB" id="A0A1V1PCP5"/>
<name>A0A1V1PCP5_9BACT</name>
<proteinExistence type="predicted"/>
<dbReference type="Proteomes" id="UP000189670">
    <property type="component" value="Unassembled WGS sequence"/>
</dbReference>
<evidence type="ECO:0000313" key="2">
    <source>
        <dbReference type="Proteomes" id="UP000189670"/>
    </source>
</evidence>
<gene>
    <name evidence="1" type="ORF">OMM_07445</name>
</gene>